<proteinExistence type="predicted"/>
<dbReference type="RefSeq" id="WP_317515517.1">
    <property type="nucleotide sequence ID" value="NZ_JAPTHD010000001.1"/>
</dbReference>
<keyword evidence="1" id="KW-0812">Transmembrane</keyword>
<evidence type="ECO:0008006" key="4">
    <source>
        <dbReference type="Google" id="ProtNLM"/>
    </source>
</evidence>
<gene>
    <name evidence="2" type="ORF">O0R41_01580</name>
</gene>
<reference evidence="3" key="1">
    <citation type="journal article" date="2022" name="J Environ Chem Eng">
        <title>Biodegradation of petroleum oil using a constructed nonpathogenic and heavy metal-tolerant bacterial consortium isolated from marine sponges.</title>
        <authorList>
            <person name="Dechsakulwatana C."/>
            <person name="Rungsihiranrut A."/>
            <person name="Muangchinda C."/>
            <person name="Ningthoujam R."/>
            <person name="Klankeo P."/>
            <person name="Pinyakong O."/>
        </authorList>
    </citation>
    <scope>NUCLEOTIDE SEQUENCE [LARGE SCALE GENOMIC DNA]</scope>
    <source>
        <strain evidence="3">MO2-4</strain>
    </source>
</reference>
<feature type="transmembrane region" description="Helical" evidence="1">
    <location>
        <begin position="41"/>
        <end position="60"/>
    </location>
</feature>
<comment type="caution">
    <text evidence="2">The sequence shown here is derived from an EMBL/GenBank/DDBJ whole genome shotgun (WGS) entry which is preliminary data.</text>
</comment>
<protein>
    <recommendedName>
        <fullName evidence="4">DUF1622 domain-containing protein</fullName>
    </recommendedName>
</protein>
<evidence type="ECO:0000313" key="2">
    <source>
        <dbReference type="EMBL" id="MDV5822296.1"/>
    </source>
</evidence>
<evidence type="ECO:0000256" key="1">
    <source>
        <dbReference type="SAM" id="Phobius"/>
    </source>
</evidence>
<feature type="transmembrane region" description="Helical" evidence="1">
    <location>
        <begin position="12"/>
        <end position="29"/>
    </location>
</feature>
<evidence type="ECO:0000313" key="3">
    <source>
        <dbReference type="Proteomes" id="UP001185984"/>
    </source>
</evidence>
<name>A0ABU3ZS11_9SPHN</name>
<keyword evidence="1" id="KW-1133">Transmembrane helix</keyword>
<keyword evidence="3" id="KW-1185">Reference proteome</keyword>
<organism evidence="2 3">
    <name type="scientific">Sphingobium naphthae</name>
    <dbReference type="NCBI Taxonomy" id="1886786"/>
    <lineage>
        <taxon>Bacteria</taxon>
        <taxon>Pseudomonadati</taxon>
        <taxon>Pseudomonadota</taxon>
        <taxon>Alphaproteobacteria</taxon>
        <taxon>Sphingomonadales</taxon>
        <taxon>Sphingomonadaceae</taxon>
        <taxon>Sphingobium</taxon>
    </lineage>
</organism>
<accession>A0ABU3ZS11</accession>
<keyword evidence="1" id="KW-0472">Membrane</keyword>
<sequence>MTPWGEALIAKYGAILTGWAIGTAAKYGLMLGEGRRVTLKVLLIDVLLMGMVVLLARWVIARLGLNPTDAATAAALIGLSSDRLIRMVRVWFLKRVDAELQQHVKAEIRQTAQMELSAERNLTDIATGKRPMGGE</sequence>
<dbReference type="EMBL" id="JAPTHD010000001">
    <property type="protein sequence ID" value="MDV5822296.1"/>
    <property type="molecule type" value="Genomic_DNA"/>
</dbReference>
<dbReference type="Proteomes" id="UP001185984">
    <property type="component" value="Unassembled WGS sequence"/>
</dbReference>